<dbReference type="PANTHER" id="PTHR10672:SF3">
    <property type="entry name" value="PROTEIN HU-LI TAI SHAO"/>
    <property type="match status" value="1"/>
</dbReference>
<evidence type="ECO:0000256" key="2">
    <source>
        <dbReference type="SAM" id="MobiDB-lite"/>
    </source>
</evidence>
<dbReference type="SMART" id="SM01007">
    <property type="entry name" value="Aldolase_II"/>
    <property type="match status" value="1"/>
</dbReference>
<feature type="domain" description="Class II aldolase/adducin N-terminal" evidence="3">
    <location>
        <begin position="41"/>
        <end position="219"/>
    </location>
</feature>
<dbReference type="AlphaFoldDB" id="A0A5S4H6L6"/>
<dbReference type="Gene3D" id="3.40.225.10">
    <property type="entry name" value="Class II aldolase/adducin N-terminal domain"/>
    <property type="match status" value="1"/>
</dbReference>
<dbReference type="GO" id="GO:0005856">
    <property type="term" value="C:cytoskeleton"/>
    <property type="evidence" value="ECO:0007669"/>
    <property type="project" value="TreeGrafter"/>
</dbReference>
<comment type="similarity">
    <text evidence="1">Belongs to the aldolase class II family.</text>
</comment>
<evidence type="ECO:0000259" key="3">
    <source>
        <dbReference type="SMART" id="SM01007"/>
    </source>
</evidence>
<feature type="region of interest" description="Disordered" evidence="2">
    <location>
        <begin position="1"/>
        <end position="22"/>
    </location>
</feature>
<keyword evidence="5" id="KW-1185">Reference proteome</keyword>
<dbReference type="GO" id="GO:0051015">
    <property type="term" value="F:actin filament binding"/>
    <property type="evidence" value="ECO:0007669"/>
    <property type="project" value="TreeGrafter"/>
</dbReference>
<sequence>MGGTVTLDVGPRPAPRPVAGGAAEWTPRVMPPIGRDLDDRQKLACAFRILGRSGFSENIAGHITVRVDGTEDLLINPWGLWWEEISASDICRVSPDAEVLDGKWDVTPAIHIHTELHRRRPDVRAVVHNHPYYATVLAALGVLPEFLHQTGSMFDGDLAFVDEYTGEVATADLGADLADRIGDKSVVLLANHGVIVTGPSVEEATYRSATLDRQCRLMYDVLVSGRDHTLVAPSLRRSMKASLLERGTDFFWNGAVRALLRDHPEVVD</sequence>
<evidence type="ECO:0000256" key="1">
    <source>
        <dbReference type="ARBA" id="ARBA00037961"/>
    </source>
</evidence>
<reference evidence="4 5" key="1">
    <citation type="submission" date="2019-05" db="EMBL/GenBank/DDBJ databases">
        <title>Draft genome sequence of Actinomadura geliboluensis A8036.</title>
        <authorList>
            <person name="Saricaoglu S."/>
            <person name="Isik K."/>
        </authorList>
    </citation>
    <scope>NUCLEOTIDE SEQUENCE [LARGE SCALE GENOMIC DNA]</scope>
    <source>
        <strain evidence="4 5">A8036</strain>
    </source>
</reference>
<gene>
    <name evidence="4" type="ORF">ETD96_08975</name>
</gene>
<comment type="caution">
    <text evidence="4">The sequence shown here is derived from an EMBL/GenBank/DDBJ whole genome shotgun (WGS) entry which is preliminary data.</text>
</comment>
<evidence type="ECO:0000313" key="4">
    <source>
        <dbReference type="EMBL" id="TMR40757.1"/>
    </source>
</evidence>
<dbReference type="PANTHER" id="PTHR10672">
    <property type="entry name" value="ADDUCIN"/>
    <property type="match status" value="1"/>
</dbReference>
<protein>
    <submittedName>
        <fullName evidence="4">Class II aldolase/adducin family protein</fullName>
    </submittedName>
</protein>
<proteinExistence type="inferred from homology"/>
<dbReference type="Pfam" id="PF00596">
    <property type="entry name" value="Aldolase_II"/>
    <property type="match status" value="1"/>
</dbReference>
<dbReference type="InterPro" id="IPR036409">
    <property type="entry name" value="Aldolase_II/adducin_N_sf"/>
</dbReference>
<name>A0A5S4H6L6_9ACTN</name>
<dbReference type="InterPro" id="IPR051017">
    <property type="entry name" value="Aldolase-II_Adducin_sf"/>
</dbReference>
<evidence type="ECO:0000313" key="5">
    <source>
        <dbReference type="Proteomes" id="UP000305238"/>
    </source>
</evidence>
<dbReference type="Proteomes" id="UP000305238">
    <property type="component" value="Unassembled WGS sequence"/>
</dbReference>
<dbReference type="OrthoDB" id="9786287at2"/>
<dbReference type="SUPFAM" id="SSF53639">
    <property type="entry name" value="AraD/HMP-PK domain-like"/>
    <property type="match status" value="1"/>
</dbReference>
<dbReference type="InterPro" id="IPR001303">
    <property type="entry name" value="Aldolase_II/adducin_N"/>
</dbReference>
<accession>A0A5S4H6L6</accession>
<organism evidence="4 5">
    <name type="scientific">Actinomadura geliboluensis</name>
    <dbReference type="NCBI Taxonomy" id="882440"/>
    <lineage>
        <taxon>Bacteria</taxon>
        <taxon>Bacillati</taxon>
        <taxon>Actinomycetota</taxon>
        <taxon>Actinomycetes</taxon>
        <taxon>Streptosporangiales</taxon>
        <taxon>Thermomonosporaceae</taxon>
        <taxon>Actinomadura</taxon>
    </lineage>
</organism>
<dbReference type="EMBL" id="VCKZ01000043">
    <property type="protein sequence ID" value="TMR40757.1"/>
    <property type="molecule type" value="Genomic_DNA"/>
</dbReference>